<keyword evidence="2" id="KW-0444">Lipid biosynthesis</keyword>
<evidence type="ECO:0000256" key="9">
    <source>
        <dbReference type="ARBA" id="ARBA00023264"/>
    </source>
</evidence>
<dbReference type="Pfam" id="PF02660">
    <property type="entry name" value="G3P_acyltransf"/>
    <property type="match status" value="1"/>
</dbReference>
<dbReference type="GO" id="GO:0043772">
    <property type="term" value="F:acyl-phosphate glycerol-3-phosphate acyltransferase activity"/>
    <property type="evidence" value="ECO:0007669"/>
    <property type="project" value="InterPro"/>
</dbReference>
<dbReference type="AlphaFoldDB" id="X1C8U2"/>
<keyword evidence="7 10" id="KW-0472">Membrane</keyword>
<reference evidence="11" key="1">
    <citation type="journal article" date="2014" name="Front. Microbiol.">
        <title>High frequency of phylogenetically diverse reductive dehalogenase-homologous genes in deep subseafloor sedimentary metagenomes.</title>
        <authorList>
            <person name="Kawai M."/>
            <person name="Futagami T."/>
            <person name="Toyoda A."/>
            <person name="Takaki Y."/>
            <person name="Nishi S."/>
            <person name="Hori S."/>
            <person name="Arai W."/>
            <person name="Tsubouchi T."/>
            <person name="Morono Y."/>
            <person name="Uchiyama I."/>
            <person name="Ito T."/>
            <person name="Fujiyama A."/>
            <person name="Inagaki F."/>
            <person name="Takami H."/>
        </authorList>
    </citation>
    <scope>NUCLEOTIDE SEQUENCE</scope>
    <source>
        <strain evidence="11">Expedition CK06-06</strain>
    </source>
</reference>
<gene>
    <name evidence="11" type="ORF">S01H4_46661</name>
</gene>
<dbReference type="InterPro" id="IPR003811">
    <property type="entry name" value="G3P_acylTferase_PlsY"/>
</dbReference>
<feature type="transmembrane region" description="Helical" evidence="10">
    <location>
        <begin position="61"/>
        <end position="78"/>
    </location>
</feature>
<feature type="transmembrane region" description="Helical" evidence="10">
    <location>
        <begin position="30"/>
        <end position="49"/>
    </location>
</feature>
<keyword evidence="5 10" id="KW-1133">Transmembrane helix</keyword>
<comment type="caution">
    <text evidence="11">The sequence shown here is derived from an EMBL/GenBank/DDBJ whole genome shotgun (WGS) entry which is preliminary data.</text>
</comment>
<evidence type="ECO:0000256" key="10">
    <source>
        <dbReference type="SAM" id="Phobius"/>
    </source>
</evidence>
<keyword evidence="6" id="KW-0443">Lipid metabolism</keyword>
<name>X1C8U2_9ZZZZ</name>
<evidence type="ECO:0000256" key="2">
    <source>
        <dbReference type="ARBA" id="ARBA00022516"/>
    </source>
</evidence>
<keyword evidence="8" id="KW-0594">Phospholipid biosynthesis</keyword>
<accession>X1C8U2</accession>
<feature type="transmembrane region" description="Helical" evidence="10">
    <location>
        <begin position="84"/>
        <end position="102"/>
    </location>
</feature>
<evidence type="ECO:0000256" key="7">
    <source>
        <dbReference type="ARBA" id="ARBA00023136"/>
    </source>
</evidence>
<evidence type="ECO:0000256" key="4">
    <source>
        <dbReference type="ARBA" id="ARBA00022692"/>
    </source>
</evidence>
<dbReference type="GO" id="GO:0005886">
    <property type="term" value="C:plasma membrane"/>
    <property type="evidence" value="ECO:0007669"/>
    <property type="project" value="InterPro"/>
</dbReference>
<keyword evidence="4 10" id="KW-0812">Transmembrane</keyword>
<evidence type="ECO:0000256" key="8">
    <source>
        <dbReference type="ARBA" id="ARBA00023209"/>
    </source>
</evidence>
<dbReference type="EMBL" id="BART01026102">
    <property type="protein sequence ID" value="GAG92828.1"/>
    <property type="molecule type" value="Genomic_DNA"/>
</dbReference>
<evidence type="ECO:0000313" key="11">
    <source>
        <dbReference type="EMBL" id="GAG92828.1"/>
    </source>
</evidence>
<dbReference type="GO" id="GO:0008654">
    <property type="term" value="P:phospholipid biosynthetic process"/>
    <property type="evidence" value="ECO:0007669"/>
    <property type="project" value="UniProtKB-KW"/>
</dbReference>
<evidence type="ECO:0000256" key="5">
    <source>
        <dbReference type="ARBA" id="ARBA00022989"/>
    </source>
</evidence>
<dbReference type="SMART" id="SM01207">
    <property type="entry name" value="G3P_acyltransf"/>
    <property type="match status" value="1"/>
</dbReference>
<dbReference type="PANTHER" id="PTHR30309:SF0">
    <property type="entry name" value="GLYCEROL-3-PHOSPHATE ACYLTRANSFERASE-RELATED"/>
    <property type="match status" value="1"/>
</dbReference>
<evidence type="ECO:0000256" key="6">
    <source>
        <dbReference type="ARBA" id="ARBA00023098"/>
    </source>
</evidence>
<organism evidence="11">
    <name type="scientific">marine sediment metagenome</name>
    <dbReference type="NCBI Taxonomy" id="412755"/>
    <lineage>
        <taxon>unclassified sequences</taxon>
        <taxon>metagenomes</taxon>
        <taxon>ecological metagenomes</taxon>
    </lineage>
</organism>
<evidence type="ECO:0000256" key="3">
    <source>
        <dbReference type="ARBA" id="ARBA00022679"/>
    </source>
</evidence>
<sequence>ETVAIIAGCAAVAGHNYSPYLKFSGGKGQATTLGLILAIHPLAIIAYGIGIVSALFLIRNMIWGIISGIATSSIFLWLFKSSLIYLFLAILLLIIIIPKYINRSISISHNFRFRKEKRVKDLFTPKIR</sequence>
<feature type="non-terminal residue" evidence="11">
    <location>
        <position position="1"/>
    </location>
</feature>
<proteinExistence type="predicted"/>
<keyword evidence="3" id="KW-0808">Transferase</keyword>
<evidence type="ECO:0008006" key="12">
    <source>
        <dbReference type="Google" id="ProtNLM"/>
    </source>
</evidence>
<keyword evidence="9" id="KW-1208">Phospholipid metabolism</keyword>
<evidence type="ECO:0000256" key="1">
    <source>
        <dbReference type="ARBA" id="ARBA00022475"/>
    </source>
</evidence>
<dbReference type="PANTHER" id="PTHR30309">
    <property type="entry name" value="INNER MEMBRANE PROTEIN YGIH"/>
    <property type="match status" value="1"/>
</dbReference>
<keyword evidence="1" id="KW-1003">Cell membrane</keyword>
<protein>
    <recommendedName>
        <fullName evidence="12">Acyl-phosphate glycerol 3-phosphate acyltransferase</fullName>
    </recommendedName>
</protein>